<evidence type="ECO:0008006" key="8">
    <source>
        <dbReference type="Google" id="ProtNLM"/>
    </source>
</evidence>
<evidence type="ECO:0000313" key="6">
    <source>
        <dbReference type="EMBL" id="KDQ18770.1"/>
    </source>
</evidence>
<name>A0A067MVQ2_BOTB1</name>
<organism evidence="6 7">
    <name type="scientific">Botryobasidium botryosum (strain FD-172 SS1)</name>
    <dbReference type="NCBI Taxonomy" id="930990"/>
    <lineage>
        <taxon>Eukaryota</taxon>
        <taxon>Fungi</taxon>
        <taxon>Dikarya</taxon>
        <taxon>Basidiomycota</taxon>
        <taxon>Agaricomycotina</taxon>
        <taxon>Agaricomycetes</taxon>
        <taxon>Cantharellales</taxon>
        <taxon>Botryobasidiaceae</taxon>
        <taxon>Botryobasidium</taxon>
    </lineage>
</organism>
<dbReference type="PANTHER" id="PTHR10644">
    <property type="entry name" value="DNA REPAIR/RNA PROCESSING CPSF FAMILY"/>
    <property type="match status" value="1"/>
</dbReference>
<feature type="domain" description="RSE1/DDB1/CPSF1 C-terminal" evidence="3">
    <location>
        <begin position="1063"/>
        <end position="1395"/>
    </location>
</feature>
<proteinExistence type="predicted"/>
<dbReference type="STRING" id="930990.A0A067MVQ2"/>
<sequence length="1427" mass="156408">MYAFRQEIVPPSGIEHVARLKLTPSTAKPQRSSDESRVLCNLVVARSNRLRIFEIVEEPAPLPSSSDVQARQRETTGEIKGTEAVEGEVQMDTQGDGFVNLGQVKSTSNLGSTTTPKTTRLYFVREHHLHGIVTGIERAQTLTTGEDGLDRVLISFKDAKVALMEWSDAQHDLVTVSIHTYERAPQVLSSNNPDYCSRLRMDPTFRCAALSLPNDALAILPFHQTQTLIDAIEQEPGVTRDLPYSPSFVLPFEEVDPKIRNVVDFVFLPGFNNPTIAVLFQSQQTWTARLNEFKDTVSLFIITLDLTTHTYPIITHVENLPYDSFALYPCPNTIGGVVVLSANGLFHVDQTAKTTGTPVNGWLGRVSDIQLAPQPFALDGAQLTLEGSHLVFVDDRTMLLFLPDGAVCPVDLMVDGRTVSSMAFGEPLARTTSASALCLVDEGYVFVGSTTGPSTLLKVSRHAVESKDLPSLPKESLEGMDMDLDEDLYGNTMFMDEPSAISGGNMLGETKSLLKLTISDSLHGHGSIADMTYVVNQEGDRPAPELVACTGSSLFGGFTRFQRSLPTHTKRKLPSIGGSRGLWSIPIRRVIKVDGMRLERPSSSQAQVDTIIVSTDTTPSPGLSRIACRAKSGDVQILARIPGLTIAAAAFFQQTCIAQVTTNSIRITDGDGSERQVLNVSEGNRTRAKITAASISDPYVLIHREDGNVSIFTGDAVKGRLSTRELVVLEQCSLASIFTDGSEVLRARSGHASAVQSRISAFPHVKSRGKSGSSDSVGRLETAIGQDRGTLWLMLYGQGGRFEIWSLPSLDVVFSSSELKLMPSILVDSVASTAAEDVDSDLDIECASLISIGQSRARPYLLVSTRSGLKAAYEVAPISIELEAQLASPGLAIQFVKVLSHIDSTRQSEDHSDLKRQTPQRSFVPFTTSVHDTSFSGAFFTGRHPLWVISTDKSGICIYPSSTSVVNAFSACSMFGSSSDFLVHSEDGPNLVSWIPDIYLGAPLVYKSVQAGRRYTSITYHHETQHIVAAASLKSSFILFDEEGRTAWTPDAPDVTNPLGECSCLELISPDTWTTIDGYEFAFNEFVNTVESVNLETQSTESGRKSFIAVATTIHRGEDLAVKGAVYVFEIVEVVPEPDSQKRRFKLRLNCRDDAKGPVTALCEMNGYLVSSMGQKVFVRAFDLDERLVGVAFLDVGVYVTTLRSLKNLLLIGDAVKSTWFVCFQEDPFKLVVMAKDYQPTCVSSTDFFIGQDGQFAIMASDEEGVLRLYDYDPTDQESSSSQKLICRAEFHTHSEHRAVLTIARREEVQHESGVKILQTSSSLICGTTDGAITIIIPLWEDTFKRLSLLQGQLVRNIQHVGGLNPKAFRSVRNDTVSRPLTKGILDGMLLESFLELRFDRQLEMTRQIGTERLLVMKDLGNMQATW</sequence>
<protein>
    <recommendedName>
        <fullName evidence="8">DNA damage-binding protein 1</fullName>
    </recommendedName>
</protein>
<gene>
    <name evidence="6" type="ORF">BOTBODRAFT_28276</name>
</gene>
<evidence type="ECO:0000259" key="3">
    <source>
        <dbReference type="Pfam" id="PF03178"/>
    </source>
</evidence>
<evidence type="ECO:0000259" key="5">
    <source>
        <dbReference type="Pfam" id="PF23726"/>
    </source>
</evidence>
<dbReference type="Gene3D" id="2.130.10.10">
    <property type="entry name" value="YVTN repeat-like/Quinoprotein amine dehydrogenase"/>
    <property type="match status" value="3"/>
</dbReference>
<dbReference type="Proteomes" id="UP000027195">
    <property type="component" value="Unassembled WGS sequence"/>
</dbReference>
<feature type="domain" description="RSE1/DDB1/CPSF1 second beta-propeller" evidence="5">
    <location>
        <begin position="645"/>
        <end position="971"/>
    </location>
</feature>
<dbReference type="Pfam" id="PF23726">
    <property type="entry name" value="Beta-prop_RSE1_2nd"/>
    <property type="match status" value="1"/>
</dbReference>
<dbReference type="InterPro" id="IPR004871">
    <property type="entry name" value="RSE1/DDB1/CPSF1_C"/>
</dbReference>
<feature type="domain" description="RSE1/DDB1/CPSF1 first beta-propeller" evidence="4">
    <location>
        <begin position="119"/>
        <end position="463"/>
    </location>
</feature>
<accession>A0A067MVQ2</accession>
<dbReference type="EMBL" id="KL198020">
    <property type="protein sequence ID" value="KDQ18770.1"/>
    <property type="molecule type" value="Genomic_DNA"/>
</dbReference>
<dbReference type="Gene3D" id="1.10.150.910">
    <property type="match status" value="1"/>
</dbReference>
<dbReference type="GO" id="GO:0003676">
    <property type="term" value="F:nucleic acid binding"/>
    <property type="evidence" value="ECO:0007669"/>
    <property type="project" value="InterPro"/>
</dbReference>
<dbReference type="Pfam" id="PF10433">
    <property type="entry name" value="Beta-prop_RSE1_1st"/>
    <property type="match status" value="1"/>
</dbReference>
<dbReference type="FunCoup" id="A0A067MVQ2">
    <property type="interactions" value="708"/>
</dbReference>
<reference evidence="7" key="1">
    <citation type="journal article" date="2014" name="Proc. Natl. Acad. Sci. U.S.A.">
        <title>Extensive sampling of basidiomycete genomes demonstrates inadequacy of the white-rot/brown-rot paradigm for wood decay fungi.</title>
        <authorList>
            <person name="Riley R."/>
            <person name="Salamov A.A."/>
            <person name="Brown D.W."/>
            <person name="Nagy L.G."/>
            <person name="Floudas D."/>
            <person name="Held B.W."/>
            <person name="Levasseur A."/>
            <person name="Lombard V."/>
            <person name="Morin E."/>
            <person name="Otillar R."/>
            <person name="Lindquist E.A."/>
            <person name="Sun H."/>
            <person name="LaButti K.M."/>
            <person name="Schmutz J."/>
            <person name="Jabbour D."/>
            <person name="Luo H."/>
            <person name="Baker S.E."/>
            <person name="Pisabarro A.G."/>
            <person name="Walton J.D."/>
            <person name="Blanchette R.A."/>
            <person name="Henrissat B."/>
            <person name="Martin F."/>
            <person name="Cullen D."/>
            <person name="Hibbett D.S."/>
            <person name="Grigoriev I.V."/>
        </authorList>
    </citation>
    <scope>NUCLEOTIDE SEQUENCE [LARGE SCALE GENOMIC DNA]</scope>
    <source>
        <strain evidence="7">FD-172 SS1</strain>
    </source>
</reference>
<dbReference type="Pfam" id="PF03178">
    <property type="entry name" value="CPSF_A"/>
    <property type="match status" value="1"/>
</dbReference>
<dbReference type="InterPro" id="IPR050358">
    <property type="entry name" value="RSE1/DDB1/CFT1"/>
</dbReference>
<dbReference type="InterPro" id="IPR015943">
    <property type="entry name" value="WD40/YVTN_repeat-like_dom_sf"/>
</dbReference>
<dbReference type="InterPro" id="IPR018846">
    <property type="entry name" value="Beta-prop_RSE1/DDB1/CPSF1_1st"/>
</dbReference>
<evidence type="ECO:0000256" key="1">
    <source>
        <dbReference type="ARBA" id="ARBA00004123"/>
    </source>
</evidence>
<dbReference type="InParanoid" id="A0A067MVQ2"/>
<dbReference type="OrthoDB" id="6109at2759"/>
<comment type="subcellular location">
    <subcellularLocation>
        <location evidence="1">Nucleus</location>
    </subcellularLocation>
</comment>
<evidence type="ECO:0000256" key="2">
    <source>
        <dbReference type="ARBA" id="ARBA00023242"/>
    </source>
</evidence>
<evidence type="ECO:0000259" key="4">
    <source>
        <dbReference type="Pfam" id="PF10433"/>
    </source>
</evidence>
<dbReference type="InterPro" id="IPR058543">
    <property type="entry name" value="Beta-prop_RSE1/DDB1/CPSF1_2nd"/>
</dbReference>
<keyword evidence="2" id="KW-0539">Nucleus</keyword>
<keyword evidence="7" id="KW-1185">Reference proteome</keyword>
<dbReference type="HOGENOM" id="CLU_002414_0_0_1"/>
<evidence type="ECO:0000313" key="7">
    <source>
        <dbReference type="Proteomes" id="UP000027195"/>
    </source>
</evidence>
<dbReference type="GO" id="GO:0005634">
    <property type="term" value="C:nucleus"/>
    <property type="evidence" value="ECO:0007669"/>
    <property type="project" value="UniProtKB-SubCell"/>
</dbReference>